<protein>
    <submittedName>
        <fullName evidence="1">Uncharacterized protein</fullName>
    </submittedName>
</protein>
<name>A0A4Q7L644_9PSEU</name>
<reference evidence="1 2" key="1">
    <citation type="submission" date="2019-02" db="EMBL/GenBank/DDBJ databases">
        <title>Genomic Encyclopedia of Type Strains, Phase IV (KMG-IV): sequencing the most valuable type-strain genomes for metagenomic binning, comparative biology and taxonomic classification.</title>
        <authorList>
            <person name="Goeker M."/>
        </authorList>
    </citation>
    <scope>NUCLEOTIDE SEQUENCE [LARGE SCALE GENOMIC DNA]</scope>
    <source>
        <strain evidence="1 2">DSM 101727</strain>
    </source>
</reference>
<keyword evidence="2" id="KW-1185">Reference proteome</keyword>
<sequence length="59" mass="6139">MIENSDSGSMTIKHLAKDVRPGKKGTRVILGASDLLPGCAFEAEEPNPAAGGRPPLAEH</sequence>
<comment type="caution">
    <text evidence="1">The sequence shown here is derived from an EMBL/GenBank/DDBJ whole genome shotgun (WGS) entry which is preliminary data.</text>
</comment>
<dbReference type="RefSeq" id="WP_130342726.1">
    <property type="nucleotide sequence ID" value="NZ_SGWQ01000001.1"/>
</dbReference>
<dbReference type="Proteomes" id="UP000294257">
    <property type="component" value="Unassembled WGS sequence"/>
</dbReference>
<gene>
    <name evidence="1" type="ORF">EV193_1011035</name>
</gene>
<dbReference type="EMBL" id="SGWQ01000001">
    <property type="protein sequence ID" value="RZS45148.1"/>
    <property type="molecule type" value="Genomic_DNA"/>
</dbReference>
<proteinExistence type="predicted"/>
<dbReference type="AlphaFoldDB" id="A0A4Q7L644"/>
<evidence type="ECO:0000313" key="1">
    <source>
        <dbReference type="EMBL" id="RZS45148.1"/>
    </source>
</evidence>
<evidence type="ECO:0000313" key="2">
    <source>
        <dbReference type="Proteomes" id="UP000294257"/>
    </source>
</evidence>
<accession>A0A4Q7L644</accession>
<organism evidence="1 2">
    <name type="scientific">Herbihabitans rhizosphaerae</name>
    <dbReference type="NCBI Taxonomy" id="1872711"/>
    <lineage>
        <taxon>Bacteria</taxon>
        <taxon>Bacillati</taxon>
        <taxon>Actinomycetota</taxon>
        <taxon>Actinomycetes</taxon>
        <taxon>Pseudonocardiales</taxon>
        <taxon>Pseudonocardiaceae</taxon>
        <taxon>Herbihabitans</taxon>
    </lineage>
</organism>